<dbReference type="Proteomes" id="UP000826550">
    <property type="component" value="Chromosome"/>
</dbReference>
<feature type="transmembrane region" description="Helical" evidence="1">
    <location>
        <begin position="7"/>
        <end position="23"/>
    </location>
</feature>
<dbReference type="RefSeq" id="WP_220219804.1">
    <property type="nucleotide sequence ID" value="NZ_CP048268.1"/>
</dbReference>
<organism evidence="2 3">
    <name type="scientific">Lactobacillus panisapium</name>
    <dbReference type="NCBI Taxonomy" id="2012495"/>
    <lineage>
        <taxon>Bacteria</taxon>
        <taxon>Bacillati</taxon>
        <taxon>Bacillota</taxon>
        <taxon>Bacilli</taxon>
        <taxon>Lactobacillales</taxon>
        <taxon>Lactobacillaceae</taxon>
        <taxon>Lactobacillus</taxon>
    </lineage>
</organism>
<keyword evidence="1" id="KW-0472">Membrane</keyword>
<keyword evidence="1" id="KW-1133">Transmembrane helix</keyword>
<protein>
    <submittedName>
        <fullName evidence="2">Uncharacterized protein</fullName>
    </submittedName>
</protein>
<accession>A0ABX8W9I9</accession>
<evidence type="ECO:0000256" key="1">
    <source>
        <dbReference type="SAM" id="Phobius"/>
    </source>
</evidence>
<keyword evidence="1" id="KW-0812">Transmembrane</keyword>
<name>A0ABX8W9I9_9LACO</name>
<dbReference type="EMBL" id="CP048268">
    <property type="protein sequence ID" value="QYN52985.1"/>
    <property type="molecule type" value="Genomic_DNA"/>
</dbReference>
<evidence type="ECO:0000313" key="3">
    <source>
        <dbReference type="Proteomes" id="UP000826550"/>
    </source>
</evidence>
<keyword evidence="3" id="KW-1185">Reference proteome</keyword>
<feature type="transmembrane region" description="Helical" evidence="1">
    <location>
        <begin position="53"/>
        <end position="72"/>
    </location>
</feature>
<feature type="transmembrane region" description="Helical" evidence="1">
    <location>
        <begin position="29"/>
        <end position="48"/>
    </location>
</feature>
<sequence length="98" mass="11082">MKISTNLLTIIYGTIMIIAAVASIPKIPVWLICLNVIASAFLILTCLIGYHKYAPICLFALLLIALINGYCLNGKINWLHWFIRLTITIALSWLNWCF</sequence>
<reference evidence="2 3" key="1">
    <citation type="submission" date="2020-01" db="EMBL/GenBank/DDBJ databases">
        <title>Vast differences in strain-level diversity in the gut microbiota of two closely related honey bee species.</title>
        <authorList>
            <person name="Ellegaard K.M."/>
            <person name="Suenami S."/>
            <person name="Miyazaki R."/>
            <person name="Engel P."/>
        </authorList>
    </citation>
    <scope>NUCLEOTIDE SEQUENCE [LARGE SCALE GENOMIC DNA]</scope>
    <source>
        <strain evidence="2 3">ESL0416</strain>
    </source>
</reference>
<gene>
    <name evidence="2" type="ORF">GYM71_05935</name>
</gene>
<evidence type="ECO:0000313" key="2">
    <source>
        <dbReference type="EMBL" id="QYN52985.1"/>
    </source>
</evidence>
<proteinExistence type="predicted"/>